<dbReference type="GO" id="GO:0008270">
    <property type="term" value="F:zinc ion binding"/>
    <property type="evidence" value="ECO:0007669"/>
    <property type="project" value="UniProtKB-KW"/>
</dbReference>
<dbReference type="Gene3D" id="3.30.160.60">
    <property type="entry name" value="Classic Zinc Finger"/>
    <property type="match status" value="1"/>
</dbReference>
<dbReference type="InterPro" id="IPR013087">
    <property type="entry name" value="Znf_C2H2_type"/>
</dbReference>
<comment type="caution">
    <text evidence="11">The sequence shown here is derived from an EMBL/GenBank/DDBJ whole genome shotgun (WGS) entry which is preliminary data.</text>
</comment>
<evidence type="ECO:0000313" key="12">
    <source>
        <dbReference type="Proteomes" id="UP001199106"/>
    </source>
</evidence>
<feature type="domain" description="C2H2-type" evidence="10">
    <location>
        <begin position="331"/>
        <end position="358"/>
    </location>
</feature>
<evidence type="ECO:0000256" key="2">
    <source>
        <dbReference type="ARBA" id="ARBA00022723"/>
    </source>
</evidence>
<dbReference type="SMART" id="SM00355">
    <property type="entry name" value="ZnF_C2H2"/>
    <property type="match status" value="2"/>
</dbReference>
<evidence type="ECO:0000256" key="7">
    <source>
        <dbReference type="ARBA" id="ARBA00023242"/>
    </source>
</evidence>
<evidence type="ECO:0000313" key="11">
    <source>
        <dbReference type="EMBL" id="KAG9186844.1"/>
    </source>
</evidence>
<dbReference type="PROSITE" id="PS50157">
    <property type="entry name" value="ZINC_FINGER_C2H2_2"/>
    <property type="match status" value="1"/>
</dbReference>
<dbReference type="InterPro" id="IPR036236">
    <property type="entry name" value="Znf_C2H2_sf"/>
</dbReference>
<dbReference type="SUPFAM" id="SSF57667">
    <property type="entry name" value="beta-beta-alpha zinc fingers"/>
    <property type="match status" value="1"/>
</dbReference>
<evidence type="ECO:0000256" key="1">
    <source>
        <dbReference type="ARBA" id="ARBA00004123"/>
    </source>
</evidence>
<keyword evidence="4 8" id="KW-0863">Zinc-finger</keyword>
<dbReference type="GO" id="GO:0005634">
    <property type="term" value="C:nucleus"/>
    <property type="evidence" value="ECO:0007669"/>
    <property type="project" value="UniProtKB-SubCell"/>
</dbReference>
<name>A0AAD4FG09_9PLEO</name>
<dbReference type="GO" id="GO:0000978">
    <property type="term" value="F:RNA polymerase II cis-regulatory region sequence-specific DNA binding"/>
    <property type="evidence" value="ECO:0007669"/>
    <property type="project" value="TreeGrafter"/>
</dbReference>
<dbReference type="Proteomes" id="UP001199106">
    <property type="component" value="Unassembled WGS sequence"/>
</dbReference>
<reference evidence="11" key="1">
    <citation type="submission" date="2021-07" db="EMBL/GenBank/DDBJ databases">
        <title>Genome Resource of American Ginseng Black Spot Pathogen Alternaria panax.</title>
        <authorList>
            <person name="Qiu C."/>
            <person name="Wang W."/>
            <person name="Liu Z."/>
        </authorList>
    </citation>
    <scope>NUCLEOTIDE SEQUENCE</scope>
    <source>
        <strain evidence="11">BNCC115425</strain>
    </source>
</reference>
<keyword evidence="7" id="KW-0539">Nucleus</keyword>
<comment type="subcellular location">
    <subcellularLocation>
        <location evidence="1">Nucleus</location>
    </subcellularLocation>
</comment>
<protein>
    <recommendedName>
        <fullName evidence="10">C2H2-type domain-containing protein</fullName>
    </recommendedName>
</protein>
<keyword evidence="2" id="KW-0479">Metal-binding</keyword>
<dbReference type="GO" id="GO:0000981">
    <property type="term" value="F:DNA-binding transcription factor activity, RNA polymerase II-specific"/>
    <property type="evidence" value="ECO:0007669"/>
    <property type="project" value="TreeGrafter"/>
</dbReference>
<proteinExistence type="predicted"/>
<keyword evidence="3" id="KW-0677">Repeat</keyword>
<keyword evidence="5" id="KW-0862">Zinc</keyword>
<dbReference type="AlphaFoldDB" id="A0AAD4FG09"/>
<evidence type="ECO:0000259" key="10">
    <source>
        <dbReference type="PROSITE" id="PS50157"/>
    </source>
</evidence>
<evidence type="ECO:0000256" key="6">
    <source>
        <dbReference type="ARBA" id="ARBA00023125"/>
    </source>
</evidence>
<dbReference type="PROSITE" id="PS00028">
    <property type="entry name" value="ZINC_FINGER_C2H2_1"/>
    <property type="match status" value="1"/>
</dbReference>
<keyword evidence="12" id="KW-1185">Reference proteome</keyword>
<evidence type="ECO:0000256" key="8">
    <source>
        <dbReference type="PROSITE-ProRule" id="PRU00042"/>
    </source>
</evidence>
<keyword evidence="6" id="KW-0238">DNA-binding</keyword>
<organism evidence="11 12">
    <name type="scientific">Alternaria panax</name>
    <dbReference type="NCBI Taxonomy" id="48097"/>
    <lineage>
        <taxon>Eukaryota</taxon>
        <taxon>Fungi</taxon>
        <taxon>Dikarya</taxon>
        <taxon>Ascomycota</taxon>
        <taxon>Pezizomycotina</taxon>
        <taxon>Dothideomycetes</taxon>
        <taxon>Pleosporomycetidae</taxon>
        <taxon>Pleosporales</taxon>
        <taxon>Pleosporineae</taxon>
        <taxon>Pleosporaceae</taxon>
        <taxon>Alternaria</taxon>
        <taxon>Alternaria sect. Panax</taxon>
    </lineage>
</organism>
<evidence type="ECO:0000256" key="4">
    <source>
        <dbReference type="ARBA" id="ARBA00022771"/>
    </source>
</evidence>
<evidence type="ECO:0000256" key="9">
    <source>
        <dbReference type="SAM" id="MobiDB-lite"/>
    </source>
</evidence>
<feature type="compositionally biased region" description="Basic and acidic residues" evidence="9">
    <location>
        <begin position="38"/>
        <end position="48"/>
    </location>
</feature>
<accession>A0AAD4FG09</accession>
<dbReference type="EMBL" id="JAANER010000008">
    <property type="protein sequence ID" value="KAG9186844.1"/>
    <property type="molecule type" value="Genomic_DNA"/>
</dbReference>
<dbReference type="FunFam" id="3.30.160.60:FF:000614">
    <property type="entry name" value="Zinc finger protein 142"/>
    <property type="match status" value="1"/>
</dbReference>
<evidence type="ECO:0000256" key="5">
    <source>
        <dbReference type="ARBA" id="ARBA00022833"/>
    </source>
</evidence>
<feature type="region of interest" description="Disordered" evidence="9">
    <location>
        <begin position="38"/>
        <end position="70"/>
    </location>
</feature>
<evidence type="ECO:0000256" key="3">
    <source>
        <dbReference type="ARBA" id="ARBA00022737"/>
    </source>
</evidence>
<feature type="compositionally biased region" description="Polar residues" evidence="9">
    <location>
        <begin position="50"/>
        <end position="70"/>
    </location>
</feature>
<sequence>MANNCADCDHDSAFGDEDDFWTSDPMFSLGAAVAGTKRAADDLKDDAAQTRGQSTPSQLEHASSAPTPALSHSNYTSLESAFTTEPSPGPGQTIFPPHCYLGVDGDHCHIDNSCCHGPQRACGDVPSASQQQLDLWSSSIASGNGLASNFMNFGFSPSLPTSPVSADCNSIHSSNPFSLGSPMTGFNDQTFHDQSWMLTDSAFPNTFQPADSFTGANKLDFLASAVQNEILRPSTSTLAGSSSASAAGAESQACICKCAFVIGKDAKHTPKISSNVLSYLVTFSVTQVIARMLVAMRGARRRLPPTKRRTTMRGHIQARGHIALHEGKKPHKCRFCEFTCADSSNLSKHERTHQTLRPYKCPHPNCTFKPDCRWENLKRHMRRSGHCPQLLVETSEEYKSYREGVRREIDDWHKRNEDGGLGKAGRRKGRA</sequence>
<gene>
    <name evidence="11" type="ORF">G6011_09952</name>
</gene>
<dbReference type="PANTHER" id="PTHR23235:SF120">
    <property type="entry name" value="KRUPPEL-LIKE FACTOR 15"/>
    <property type="match status" value="1"/>
</dbReference>
<dbReference type="PANTHER" id="PTHR23235">
    <property type="entry name" value="KRUEPPEL-LIKE TRANSCRIPTION FACTOR"/>
    <property type="match status" value="1"/>
</dbReference>